<dbReference type="SMART" id="SM00181">
    <property type="entry name" value="EGF"/>
    <property type="match status" value="4"/>
</dbReference>
<keyword evidence="4" id="KW-1015">Disulfide bond</keyword>
<dbReference type="PROSITE" id="PS01187">
    <property type="entry name" value="EGF_CA"/>
    <property type="match status" value="1"/>
</dbReference>
<sequence>MPPCQEPGRLPAWADRAKPSDHNTRIQPNKPPEADGCPHPAPLLPLADVDECKQNPRICKGRSTCINTQGSYTCQCLPGFELNPEDPKLCTDVDECSSGQQQCHQSTICTNTLGSYQCHCRPGWEAQSKKSLTRENTYVDECKQNPRICKGRSTCINTQGSYTCQCLPGFELNPEDPKLCTDVNECASGQNPCHKSTHCLNQVGGYQCRCRPGWKPVPGSPNGPNSTVCEGGAQRPHSEARSTSLSHFFDKVNNLQRDFKPVVANETIQVRAGSRGSRWRPPTEGGEQLWSGRRGTGPSTVGSCSELAPLPGQVEEDTGSHTHCWMPTCTVCPLALILVFGFCDP</sequence>
<dbReference type="InterPro" id="IPR052235">
    <property type="entry name" value="Nephronectin_domain"/>
</dbReference>
<keyword evidence="1 6" id="KW-0245">EGF-like domain</keyword>
<evidence type="ECO:0000256" key="3">
    <source>
        <dbReference type="ARBA" id="ARBA00022737"/>
    </source>
</evidence>
<feature type="region of interest" description="Disordered" evidence="7">
    <location>
        <begin position="273"/>
        <end position="296"/>
    </location>
</feature>
<dbReference type="SUPFAM" id="SSF57196">
    <property type="entry name" value="EGF/Laminin"/>
    <property type="match status" value="4"/>
</dbReference>
<dbReference type="InterPro" id="IPR018097">
    <property type="entry name" value="EGF_Ca-bd_CS"/>
</dbReference>
<feature type="domain" description="EGF-like" evidence="8">
    <location>
        <begin position="182"/>
        <end position="220"/>
    </location>
</feature>
<name>A0A8C9URD4_SPEDA</name>
<dbReference type="CDD" id="cd00054">
    <property type="entry name" value="EGF_CA"/>
    <property type="match status" value="4"/>
</dbReference>
<feature type="region of interest" description="Disordered" evidence="7">
    <location>
        <begin position="221"/>
        <end position="242"/>
    </location>
</feature>
<evidence type="ECO:0000256" key="7">
    <source>
        <dbReference type="SAM" id="MobiDB-lite"/>
    </source>
</evidence>
<feature type="domain" description="EGF-like" evidence="8">
    <location>
        <begin position="92"/>
        <end position="127"/>
    </location>
</feature>
<protein>
    <recommendedName>
        <fullName evidence="8">EGF-like domain-containing protein</fullName>
    </recommendedName>
</protein>
<evidence type="ECO:0000256" key="1">
    <source>
        <dbReference type="ARBA" id="ARBA00022536"/>
    </source>
</evidence>
<dbReference type="PROSITE" id="PS00010">
    <property type="entry name" value="ASX_HYDROXYL"/>
    <property type="match status" value="4"/>
</dbReference>
<dbReference type="FunFam" id="2.10.25.10:FF:000382">
    <property type="entry name" value="Adhesion G protein-coupled receptor E2"/>
    <property type="match status" value="1"/>
</dbReference>
<organism evidence="9 10">
    <name type="scientific">Spermophilus dauricus</name>
    <name type="common">Daurian ground squirrel</name>
    <dbReference type="NCBI Taxonomy" id="99837"/>
    <lineage>
        <taxon>Eukaryota</taxon>
        <taxon>Metazoa</taxon>
        <taxon>Chordata</taxon>
        <taxon>Craniata</taxon>
        <taxon>Vertebrata</taxon>
        <taxon>Euteleostomi</taxon>
        <taxon>Mammalia</taxon>
        <taxon>Eutheria</taxon>
        <taxon>Euarchontoglires</taxon>
        <taxon>Glires</taxon>
        <taxon>Rodentia</taxon>
        <taxon>Sciuromorpha</taxon>
        <taxon>Sciuridae</taxon>
        <taxon>Xerinae</taxon>
        <taxon>Marmotini</taxon>
        <taxon>Spermophilus</taxon>
    </lineage>
</organism>
<dbReference type="InterPro" id="IPR049883">
    <property type="entry name" value="NOTCH1_EGF-like"/>
</dbReference>
<dbReference type="PROSITE" id="PS50026">
    <property type="entry name" value="EGF_3"/>
    <property type="match status" value="4"/>
</dbReference>
<evidence type="ECO:0000313" key="9">
    <source>
        <dbReference type="Ensembl" id="ENSSDAP00000015194.1"/>
    </source>
</evidence>
<feature type="region of interest" description="Disordered" evidence="7">
    <location>
        <begin position="1"/>
        <end position="39"/>
    </location>
</feature>
<evidence type="ECO:0000256" key="4">
    <source>
        <dbReference type="ARBA" id="ARBA00023157"/>
    </source>
</evidence>
<evidence type="ECO:0000313" key="10">
    <source>
        <dbReference type="Proteomes" id="UP000694422"/>
    </source>
</evidence>
<keyword evidence="2" id="KW-0732">Signal</keyword>
<dbReference type="InterPro" id="IPR000742">
    <property type="entry name" value="EGF"/>
</dbReference>
<feature type="domain" description="EGF-like" evidence="8">
    <location>
        <begin position="48"/>
        <end position="91"/>
    </location>
</feature>
<dbReference type="GO" id="GO:0005509">
    <property type="term" value="F:calcium ion binding"/>
    <property type="evidence" value="ECO:0007669"/>
    <property type="project" value="InterPro"/>
</dbReference>
<keyword evidence="3" id="KW-0677">Repeat</keyword>
<dbReference type="Proteomes" id="UP000694422">
    <property type="component" value="Unplaced"/>
</dbReference>
<dbReference type="PANTHER" id="PTHR24050">
    <property type="entry name" value="PA14 DOMAIN-CONTAINING PROTEIN"/>
    <property type="match status" value="1"/>
</dbReference>
<dbReference type="FunFam" id="2.10.25.10:FF:000038">
    <property type="entry name" value="Fibrillin 2"/>
    <property type="match status" value="1"/>
</dbReference>
<accession>A0A8C9URD4</accession>
<proteinExistence type="predicted"/>
<evidence type="ECO:0000259" key="8">
    <source>
        <dbReference type="PROSITE" id="PS50026"/>
    </source>
</evidence>
<keyword evidence="10" id="KW-1185">Reference proteome</keyword>
<dbReference type="FunFam" id="2.10.25.10:FF:000003">
    <property type="entry name" value="fibrillin-1 isoform X1"/>
    <property type="match status" value="1"/>
</dbReference>
<keyword evidence="5" id="KW-0325">Glycoprotein</keyword>
<dbReference type="InterPro" id="IPR000152">
    <property type="entry name" value="EGF-type_Asp/Asn_hydroxyl_site"/>
</dbReference>
<dbReference type="SMART" id="SM00179">
    <property type="entry name" value="EGF_CA"/>
    <property type="match status" value="4"/>
</dbReference>
<evidence type="ECO:0000256" key="5">
    <source>
        <dbReference type="ARBA" id="ARBA00023180"/>
    </source>
</evidence>
<comment type="caution">
    <text evidence="6">Lacks conserved residue(s) required for the propagation of feature annotation.</text>
</comment>
<dbReference type="Ensembl" id="ENSSDAT00000017239.1">
    <property type="protein sequence ID" value="ENSSDAP00000015194.1"/>
    <property type="gene ID" value="ENSSDAG00000013674.1"/>
</dbReference>
<evidence type="ECO:0000256" key="6">
    <source>
        <dbReference type="PROSITE-ProRule" id="PRU00076"/>
    </source>
</evidence>
<evidence type="ECO:0000256" key="2">
    <source>
        <dbReference type="ARBA" id="ARBA00022729"/>
    </source>
</evidence>
<dbReference type="FunFam" id="2.10.25.10:FF:000422">
    <property type="entry name" value="Adhesion G protein-coupled receptor E2"/>
    <property type="match status" value="1"/>
</dbReference>
<dbReference type="InterPro" id="IPR001881">
    <property type="entry name" value="EGF-like_Ca-bd_dom"/>
</dbReference>
<dbReference type="PANTHER" id="PTHR24050:SF28">
    <property type="entry name" value="UROMODULIN-LIKE"/>
    <property type="match status" value="1"/>
</dbReference>
<dbReference type="Gene3D" id="2.10.25.10">
    <property type="entry name" value="Laminin"/>
    <property type="match status" value="4"/>
</dbReference>
<dbReference type="Pfam" id="PF07645">
    <property type="entry name" value="EGF_CA"/>
    <property type="match status" value="4"/>
</dbReference>
<feature type="compositionally biased region" description="Basic and acidic residues" evidence="7">
    <location>
        <begin position="15"/>
        <end position="24"/>
    </location>
</feature>
<dbReference type="AlphaFoldDB" id="A0A8C9URD4"/>
<reference evidence="9" key="2">
    <citation type="submission" date="2025-09" db="UniProtKB">
        <authorList>
            <consortium name="Ensembl"/>
        </authorList>
    </citation>
    <scope>IDENTIFICATION</scope>
</reference>
<reference evidence="9" key="1">
    <citation type="submission" date="2025-08" db="UniProtKB">
        <authorList>
            <consortium name="Ensembl"/>
        </authorList>
    </citation>
    <scope>IDENTIFICATION</scope>
</reference>
<feature type="domain" description="EGF-like" evidence="8">
    <location>
        <begin position="138"/>
        <end position="181"/>
    </location>
</feature>